<reference evidence="2 3" key="1">
    <citation type="submission" date="2022-10" db="EMBL/GenBank/DDBJ databases">
        <title>Comparative genomics and taxonomic characterization of three novel marine species of genus Reichenbachiella exhibiting antioxidant and polysaccharide degradation activities.</title>
        <authorList>
            <person name="Muhammad N."/>
            <person name="Lee Y.-J."/>
            <person name="Ko J."/>
            <person name="Kim S.-G."/>
        </authorList>
    </citation>
    <scope>NUCLEOTIDE SEQUENCE [LARGE SCALE GENOMIC DNA]</scope>
    <source>
        <strain evidence="2 3">ABR2-5</strain>
    </source>
</reference>
<proteinExistence type="predicted"/>
<keyword evidence="1" id="KW-0812">Transmembrane</keyword>
<keyword evidence="3" id="KW-1185">Reference proteome</keyword>
<evidence type="ECO:0000313" key="2">
    <source>
        <dbReference type="EMBL" id="MCV9386820.1"/>
    </source>
</evidence>
<sequence>MYNSKKKAFMMLGGILLLAGSQIINHYTHQQSFVQGVMLGCGVGMMISGLIKKRKTSEQ</sequence>
<accession>A0ABT3CTL7</accession>
<gene>
    <name evidence="2" type="ORF">N7U62_09115</name>
</gene>
<keyword evidence="1" id="KW-0472">Membrane</keyword>
<name>A0ABT3CTL7_9BACT</name>
<dbReference type="RefSeq" id="WP_264137654.1">
    <property type="nucleotide sequence ID" value="NZ_JAOYOD010000001.1"/>
</dbReference>
<protein>
    <submittedName>
        <fullName evidence="2">Uncharacterized protein</fullName>
    </submittedName>
</protein>
<feature type="transmembrane region" description="Helical" evidence="1">
    <location>
        <begin position="33"/>
        <end position="51"/>
    </location>
</feature>
<dbReference type="Proteomes" id="UP001300692">
    <property type="component" value="Unassembled WGS sequence"/>
</dbReference>
<comment type="caution">
    <text evidence="2">The sequence shown here is derived from an EMBL/GenBank/DDBJ whole genome shotgun (WGS) entry which is preliminary data.</text>
</comment>
<dbReference type="EMBL" id="JAOYOD010000001">
    <property type="protein sequence ID" value="MCV9386820.1"/>
    <property type="molecule type" value="Genomic_DNA"/>
</dbReference>
<keyword evidence="1" id="KW-1133">Transmembrane helix</keyword>
<evidence type="ECO:0000256" key="1">
    <source>
        <dbReference type="SAM" id="Phobius"/>
    </source>
</evidence>
<organism evidence="2 3">
    <name type="scientific">Reichenbachiella ulvae</name>
    <dbReference type="NCBI Taxonomy" id="2980104"/>
    <lineage>
        <taxon>Bacteria</taxon>
        <taxon>Pseudomonadati</taxon>
        <taxon>Bacteroidota</taxon>
        <taxon>Cytophagia</taxon>
        <taxon>Cytophagales</taxon>
        <taxon>Reichenbachiellaceae</taxon>
        <taxon>Reichenbachiella</taxon>
    </lineage>
</organism>
<evidence type="ECO:0000313" key="3">
    <source>
        <dbReference type="Proteomes" id="UP001300692"/>
    </source>
</evidence>